<evidence type="ECO:0000313" key="2">
    <source>
        <dbReference type="Proteomes" id="UP000034793"/>
    </source>
</evidence>
<reference evidence="1 2" key="1">
    <citation type="journal article" date="2015" name="Nature">
        <title>rRNA introns, odd ribosomes, and small enigmatic genomes across a large radiation of phyla.</title>
        <authorList>
            <person name="Brown C.T."/>
            <person name="Hug L.A."/>
            <person name="Thomas B.C."/>
            <person name="Sharon I."/>
            <person name="Castelle C.J."/>
            <person name="Singh A."/>
            <person name="Wilkins M.J."/>
            <person name="Williams K.H."/>
            <person name="Banfield J.F."/>
        </authorList>
    </citation>
    <scope>NUCLEOTIDE SEQUENCE [LARGE SCALE GENOMIC DNA]</scope>
</reference>
<protein>
    <submittedName>
        <fullName evidence="1">Uncharacterized protein</fullName>
    </submittedName>
</protein>
<dbReference type="Proteomes" id="UP000034793">
    <property type="component" value="Unassembled WGS sequence"/>
</dbReference>
<proteinExistence type="predicted"/>
<name>A0A0G0SXC5_9BACT</name>
<organism evidence="1 2">
    <name type="scientific">Candidatus Woesebacteria bacterium GW2011_GWA1_39_8</name>
    <dbReference type="NCBI Taxonomy" id="1618552"/>
    <lineage>
        <taxon>Bacteria</taxon>
        <taxon>Candidatus Woeseibacteriota</taxon>
    </lineage>
</organism>
<dbReference type="EMBL" id="LBXL01000010">
    <property type="protein sequence ID" value="KKR30242.1"/>
    <property type="molecule type" value="Genomic_DNA"/>
</dbReference>
<comment type="caution">
    <text evidence="1">The sequence shown here is derived from an EMBL/GenBank/DDBJ whole genome shotgun (WGS) entry which is preliminary data.</text>
</comment>
<dbReference type="AlphaFoldDB" id="A0A0G0SXC5"/>
<gene>
    <name evidence="1" type="ORF">UT61_C0010G0015</name>
</gene>
<accession>A0A0G0SXC5</accession>
<evidence type="ECO:0000313" key="1">
    <source>
        <dbReference type="EMBL" id="KKR30242.1"/>
    </source>
</evidence>
<sequence>MPEAKTNTYNFQIAAAEDKLHRDGVSRSAQLFGAEREEDVSALQQHGDIYDQMKAASDMSQVGLTT</sequence>